<proteinExistence type="predicted"/>
<feature type="region of interest" description="Disordered" evidence="1">
    <location>
        <begin position="1167"/>
        <end position="1192"/>
    </location>
</feature>
<organism evidence="2">
    <name type="scientific">Chromera velia CCMP2878</name>
    <dbReference type="NCBI Taxonomy" id="1169474"/>
    <lineage>
        <taxon>Eukaryota</taxon>
        <taxon>Sar</taxon>
        <taxon>Alveolata</taxon>
        <taxon>Colpodellida</taxon>
        <taxon>Chromeraceae</taxon>
        <taxon>Chromera</taxon>
    </lineage>
</organism>
<reference evidence="2" key="1">
    <citation type="submission" date="2014-11" db="EMBL/GenBank/DDBJ databases">
        <title>Molecular phylogeny of cliff fern family Woodsiaceae with morphological implications.</title>
        <authorList>
            <person name="Shao Y.-Z."/>
            <person name="Wei R."/>
            <person name="Zhang X.-C."/>
        </authorList>
    </citation>
    <scope>NUCLEOTIDE SEQUENCE</scope>
</reference>
<feature type="region of interest" description="Disordered" evidence="1">
    <location>
        <begin position="1219"/>
        <end position="1332"/>
    </location>
</feature>
<dbReference type="PANTHER" id="PTHR45615">
    <property type="entry name" value="MYOSIN HEAVY CHAIN, NON-MUSCLE"/>
    <property type="match status" value="1"/>
</dbReference>
<dbReference type="EMBL" id="CDMZ01001179">
    <property type="protein sequence ID" value="CUC09614.1"/>
    <property type="molecule type" value="Genomic_DNA"/>
</dbReference>
<feature type="region of interest" description="Disordered" evidence="1">
    <location>
        <begin position="493"/>
        <end position="515"/>
    </location>
</feature>
<feature type="region of interest" description="Disordered" evidence="1">
    <location>
        <begin position="1041"/>
        <end position="1081"/>
    </location>
</feature>
<evidence type="ECO:0000313" key="2">
    <source>
        <dbReference type="EMBL" id="CUC09614.1"/>
    </source>
</evidence>
<name>A0A0K6S7H0_9ALVE</name>
<feature type="compositionally biased region" description="Basic and acidic residues" evidence="1">
    <location>
        <begin position="1287"/>
        <end position="1316"/>
    </location>
</feature>
<sequence length="1332" mass="142386">MYQDIPFDERHFPPTQLWQAEDDPDISKLIDAACEALMGSRSVHSDQFQNALGVLTNLAYNEKFRDGILSFRLGVPSSSPSGGGDSSTGCANVMQFLCRQLCSGQTDIPQSHPPPGVEDLLQPQPADPQLPAQTVEAMLRLVYRLTVQLPSAHASSYLDSQFVGWVSREVIALDDARSSGRALCLPMGILSNCLAAPLTIRQHVKTGGSFKALVNVSVQKVTAMEDNAEMVFGLSILLSLIVDDRMGSKVFTQDNLAECLRLVARIGKEASDCEAGGEREKARGASVSLSGEGALSRALMGSGWSPGGNPVLFRGACLLMERISDMHTLLGKLETHGEASGLVGDLLELLVLCSNREHSHLMAPLLSFFRLMTRRSPRLRVLFCDLFRSFDSLSLDQQREQLLANSAKSTNSSCGAAFNALLMAAASPHHRVASQAAALLESLFSDAAAAQTSFGDPPPSPEEQAHVLSLLAKQAGLGPFGLGAGDGEVASRPTNPALCLPTSRPTQSAPGSAAHLRATSAARSLLVLARAWGFSEAASTPPPPVDSSGGGLDSRLRQSRGKRGGEDGVSVGGMGMGGRVTEDAPILRVLSDLPLVAAARGTAQRSDALLFSLLVQLAALVDDLQRLRLAAESVVRGEREEGHSLPHPAVGGSALGNARLRQGLLALLHHSPVVNMIAETLTGGLALAAEPSELSGTSVSSSASVGWVDAFCLSQVLLALNVLLRKARQQAQASAPSGSASVSASLGGGRGIEEALNGASVLMTAAAGGGLNPLAASLQNIADPSETLSVADRAASLGLELSGLAEALLVSMRKRRRDWERLCSKLRVCEEQLDDKARVAQSQEAFLAKEAERRQAEMEETRAMCRREVEVARAEAEESLQQLRAVVSRRDVSIRKLETSLDESNRREASAETEASSLRQQMRGLETALEDAKAQVEEMHAQIQRADGRTAIQQQMREETAVALQKSETEGRQLRQENEKMARAVADQSAKLDVLYKKLIILAQHHQSATETIERLRSDLTTTEAEAAKADLLSRQLRETASELEREKETNRRITREAERYRDEAERGRRETAVARRQREETEEALRKANLQMREREEEIQEREEALRAKDAALTEQKRAIVMINQLTAGLNRQLGSQSAPLPPDSVLGLSAPPVSHGSLCALAPANRGKEEAESPPPEPLSLSRGSPPRPAAAHLEETLTHTASVPVGVAVTAPMERTPPSLARIRRSPSPANAGKVPVVAVLAGGTGTGTEERERERPLSAVTMNDDLQVVSAHAQGSGGPVSSFEKDREKEKALSRAVVKEKNGEGAERERGARVKVKSKSGATGGVGT</sequence>
<evidence type="ECO:0000256" key="1">
    <source>
        <dbReference type="SAM" id="MobiDB-lite"/>
    </source>
</evidence>
<protein>
    <submittedName>
        <fullName evidence="2">Uncharacterized protein</fullName>
    </submittedName>
</protein>
<dbReference type="VEuPathDB" id="CryptoDB:Cvel_21754"/>
<feature type="region of interest" description="Disordered" evidence="1">
    <location>
        <begin position="537"/>
        <end position="576"/>
    </location>
</feature>
<accession>A0A0K6S7H0</accession>
<dbReference type="PANTHER" id="PTHR45615:SF80">
    <property type="entry name" value="GRIP DOMAIN-CONTAINING PROTEIN"/>
    <property type="match status" value="1"/>
</dbReference>
<gene>
    <name evidence="2" type="ORF">Cvel_21754.t1.CR2</name>
</gene>